<evidence type="ECO:0000256" key="1">
    <source>
        <dbReference type="SAM" id="SignalP"/>
    </source>
</evidence>
<accession>A0ABY9TG47</accession>
<proteinExistence type="predicted"/>
<reference evidence="3" key="1">
    <citation type="submission" date="2023-09" db="EMBL/GenBank/DDBJ databases">
        <authorList>
            <person name="Li S."/>
            <person name="Li X."/>
            <person name="Zhang C."/>
            <person name="Zhao Z."/>
        </authorList>
    </citation>
    <scope>NUCLEOTIDE SEQUENCE [LARGE SCALE GENOMIC DNA]</scope>
    <source>
        <strain evidence="3">SQ345</strain>
    </source>
</reference>
<organism evidence="2 3">
    <name type="scientific">Thalassotalea nanhaiensis</name>
    <dbReference type="NCBI Taxonomy" id="3065648"/>
    <lineage>
        <taxon>Bacteria</taxon>
        <taxon>Pseudomonadati</taxon>
        <taxon>Pseudomonadota</taxon>
        <taxon>Gammaproteobacteria</taxon>
        <taxon>Alteromonadales</taxon>
        <taxon>Colwelliaceae</taxon>
        <taxon>Thalassotalea</taxon>
    </lineage>
</organism>
<evidence type="ECO:0000313" key="2">
    <source>
        <dbReference type="EMBL" id="WNC67705.1"/>
    </source>
</evidence>
<dbReference type="EMBL" id="CP134146">
    <property type="protein sequence ID" value="WNC67705.1"/>
    <property type="molecule type" value="Genomic_DNA"/>
</dbReference>
<evidence type="ECO:0008006" key="4">
    <source>
        <dbReference type="Google" id="ProtNLM"/>
    </source>
</evidence>
<keyword evidence="1" id="KW-0732">Signal</keyword>
<feature type="signal peptide" evidence="1">
    <location>
        <begin position="1"/>
        <end position="24"/>
    </location>
</feature>
<sequence>MVKQSVVCIWLMVAIVMQSFIAVADSTNDLELAVTHIETEHEHRQHVNETIDNSLTLLATISMLVSDESEQASLDVDAQHDHSDCHHCGHCSTPHGLSEPSDILLANNKLTGDDFHFKSLSLQNFINNTYRPPIV</sequence>
<keyword evidence="3" id="KW-1185">Reference proteome</keyword>
<protein>
    <recommendedName>
        <fullName evidence="4">DUF2946 domain-containing protein</fullName>
    </recommendedName>
</protein>
<name>A0ABY9TG47_9GAMM</name>
<gene>
    <name evidence="2" type="ORF">RI845_14405</name>
</gene>
<feature type="chain" id="PRO_5045584449" description="DUF2946 domain-containing protein" evidence="1">
    <location>
        <begin position="25"/>
        <end position="135"/>
    </location>
</feature>
<evidence type="ECO:0000313" key="3">
    <source>
        <dbReference type="Proteomes" id="UP001248581"/>
    </source>
</evidence>
<dbReference type="RefSeq" id="WP_348386864.1">
    <property type="nucleotide sequence ID" value="NZ_CP134146.1"/>
</dbReference>
<dbReference type="Proteomes" id="UP001248581">
    <property type="component" value="Chromosome"/>
</dbReference>